<keyword evidence="3" id="KW-0378">Hydrolase</keyword>
<evidence type="ECO:0000256" key="3">
    <source>
        <dbReference type="ARBA" id="ARBA00022801"/>
    </source>
</evidence>
<dbReference type="STRING" id="3088.A0A383WCK6"/>
<reference evidence="6 7" key="1">
    <citation type="submission" date="2016-10" db="EMBL/GenBank/DDBJ databases">
        <authorList>
            <person name="Cai Z."/>
        </authorList>
    </citation>
    <scope>NUCLEOTIDE SEQUENCE [LARGE SCALE GENOMIC DNA]</scope>
</reference>
<dbReference type="SMART" id="SM00245">
    <property type="entry name" value="TSPc"/>
    <property type="match status" value="1"/>
</dbReference>
<dbReference type="InterPro" id="IPR004447">
    <property type="entry name" value="Peptidase_S41A"/>
</dbReference>
<gene>
    <name evidence="6" type="ORF">BQ4739_LOCUS15277</name>
</gene>
<dbReference type="InterPro" id="IPR029045">
    <property type="entry name" value="ClpP/crotonase-like_dom_sf"/>
</dbReference>
<dbReference type="Pfam" id="PF03572">
    <property type="entry name" value="Peptidase_S41"/>
    <property type="match status" value="1"/>
</dbReference>
<dbReference type="AlphaFoldDB" id="A0A383WCK6"/>
<dbReference type="CDD" id="cd07560">
    <property type="entry name" value="Peptidase_S41_CPP"/>
    <property type="match status" value="1"/>
</dbReference>
<evidence type="ECO:0000256" key="2">
    <source>
        <dbReference type="ARBA" id="ARBA00022670"/>
    </source>
</evidence>
<dbReference type="SMART" id="SM00228">
    <property type="entry name" value="PDZ"/>
    <property type="match status" value="1"/>
</dbReference>
<dbReference type="PANTHER" id="PTHR32060:SF28">
    <property type="entry name" value="PEPTIDASE S41 FAMILY PROTEIN"/>
    <property type="match status" value="1"/>
</dbReference>
<dbReference type="InterPro" id="IPR001478">
    <property type="entry name" value="PDZ"/>
</dbReference>
<proteinExistence type="inferred from homology"/>
<dbReference type="Gene3D" id="2.30.42.10">
    <property type="match status" value="1"/>
</dbReference>
<dbReference type="PANTHER" id="PTHR32060">
    <property type="entry name" value="TAIL-SPECIFIC PROTEASE"/>
    <property type="match status" value="1"/>
</dbReference>
<sequence length="518" mass="55361">MSSWLGVANPPALAGQLSAADQTYEREIHRLARPKSHIPSSDEQAALQLLMDPDMFTDDAWQAMVKLQRYAQYLETLADAGVEEAPGCESCAANRMMLERAWQTVANEFYDPAGRFSQQAWAGQLQAVLAQHGGALHSKAEAYSALRELLGSLGDRYSTFMEPAAFRRALRQPMPAAERDYLAAQFVGVGVQLGGVSPQGGRLVEAPLVESPAEAAGIRRGDRVLEIEGIPAESLTLDETTTLLRGPAGSSVGLTVAPRGPAQQSPRQLLLERRPLPQPAVKEAQLPLPDGRVVQYVRLHYFTHEATGALAQVVASAEAEGQRVAGYVLDLRNNPGGVFEEAVAIASLFQDPMSPVAETVRSGSSLVDVVWRPAGLSPASWPDVLAGPLTSKPLVLLVNSNSASASEVLAGGLRDYNRAVIVGERTFGKGLVQYYFPMGDGSGLKLTAAKYLTPKAYDITKFGGLTPDFACKDYPHGVFTPGRADRCVTSALGYIMAAPAPDPLSYSPLYASTGTEKP</sequence>
<keyword evidence="4" id="KW-0720">Serine protease</keyword>
<protein>
    <recommendedName>
        <fullName evidence="5">PDZ domain-containing protein</fullName>
    </recommendedName>
</protein>
<dbReference type="InterPro" id="IPR041489">
    <property type="entry name" value="PDZ_6"/>
</dbReference>
<dbReference type="Pfam" id="PF17820">
    <property type="entry name" value="PDZ_6"/>
    <property type="match status" value="1"/>
</dbReference>
<dbReference type="GO" id="GO:0008236">
    <property type="term" value="F:serine-type peptidase activity"/>
    <property type="evidence" value="ECO:0007669"/>
    <property type="project" value="UniProtKB-KW"/>
</dbReference>
<dbReference type="PROSITE" id="PS50106">
    <property type="entry name" value="PDZ"/>
    <property type="match status" value="1"/>
</dbReference>
<dbReference type="Gene3D" id="3.30.750.44">
    <property type="match status" value="1"/>
</dbReference>
<keyword evidence="2" id="KW-0645">Protease</keyword>
<organism evidence="6 7">
    <name type="scientific">Tetradesmus obliquus</name>
    <name type="common">Green alga</name>
    <name type="synonym">Acutodesmus obliquus</name>
    <dbReference type="NCBI Taxonomy" id="3088"/>
    <lineage>
        <taxon>Eukaryota</taxon>
        <taxon>Viridiplantae</taxon>
        <taxon>Chlorophyta</taxon>
        <taxon>core chlorophytes</taxon>
        <taxon>Chlorophyceae</taxon>
        <taxon>CS clade</taxon>
        <taxon>Sphaeropleales</taxon>
        <taxon>Scenedesmaceae</taxon>
        <taxon>Tetradesmus</taxon>
    </lineage>
</organism>
<dbReference type="InterPro" id="IPR005151">
    <property type="entry name" value="Tail-specific_protease"/>
</dbReference>
<dbReference type="EMBL" id="FNXT01001221">
    <property type="protein sequence ID" value="SZX74960.1"/>
    <property type="molecule type" value="Genomic_DNA"/>
</dbReference>
<dbReference type="Proteomes" id="UP000256970">
    <property type="component" value="Unassembled WGS sequence"/>
</dbReference>
<evidence type="ECO:0000313" key="6">
    <source>
        <dbReference type="EMBL" id="SZX74960.1"/>
    </source>
</evidence>
<keyword evidence="7" id="KW-1185">Reference proteome</keyword>
<name>A0A383WCK6_TETOB</name>
<evidence type="ECO:0000256" key="4">
    <source>
        <dbReference type="ARBA" id="ARBA00022825"/>
    </source>
</evidence>
<dbReference type="SUPFAM" id="SSF52096">
    <property type="entry name" value="ClpP/crotonase"/>
    <property type="match status" value="1"/>
</dbReference>
<dbReference type="Gene3D" id="3.90.226.10">
    <property type="entry name" value="2-enoyl-CoA Hydratase, Chain A, domain 1"/>
    <property type="match status" value="1"/>
</dbReference>
<evidence type="ECO:0000259" key="5">
    <source>
        <dbReference type="PROSITE" id="PS50106"/>
    </source>
</evidence>
<dbReference type="GO" id="GO:0006508">
    <property type="term" value="P:proteolysis"/>
    <property type="evidence" value="ECO:0007669"/>
    <property type="project" value="UniProtKB-KW"/>
</dbReference>
<evidence type="ECO:0000256" key="1">
    <source>
        <dbReference type="ARBA" id="ARBA00009179"/>
    </source>
</evidence>
<dbReference type="GO" id="GO:0004175">
    <property type="term" value="F:endopeptidase activity"/>
    <property type="evidence" value="ECO:0007669"/>
    <property type="project" value="TreeGrafter"/>
</dbReference>
<dbReference type="InterPro" id="IPR036034">
    <property type="entry name" value="PDZ_sf"/>
</dbReference>
<comment type="similarity">
    <text evidence="1">Belongs to the peptidase S41A family.</text>
</comment>
<dbReference type="SUPFAM" id="SSF50156">
    <property type="entry name" value="PDZ domain-like"/>
    <property type="match status" value="1"/>
</dbReference>
<feature type="domain" description="PDZ" evidence="5">
    <location>
        <begin position="195"/>
        <end position="245"/>
    </location>
</feature>
<evidence type="ECO:0000313" key="7">
    <source>
        <dbReference type="Proteomes" id="UP000256970"/>
    </source>
</evidence>
<accession>A0A383WCK6</accession>